<dbReference type="CDD" id="cd12282">
    <property type="entry name" value="RRM2_TatSF1_like"/>
    <property type="match status" value="1"/>
</dbReference>
<keyword evidence="5" id="KW-0508">mRNA splicing</keyword>
<dbReference type="Proteomes" id="UP000694865">
    <property type="component" value="Unplaced"/>
</dbReference>
<evidence type="ECO:0000256" key="4">
    <source>
        <dbReference type="ARBA" id="ARBA00022884"/>
    </source>
</evidence>
<evidence type="ECO:0000256" key="5">
    <source>
        <dbReference type="ARBA" id="ARBA00023187"/>
    </source>
</evidence>
<dbReference type="InterPro" id="IPR000504">
    <property type="entry name" value="RRM_dom"/>
</dbReference>
<evidence type="ECO:0000256" key="7">
    <source>
        <dbReference type="SAM" id="MobiDB-lite"/>
    </source>
</evidence>
<evidence type="ECO:0000256" key="3">
    <source>
        <dbReference type="ARBA" id="ARBA00022737"/>
    </source>
</evidence>
<keyword evidence="4 6" id="KW-0694">RNA-binding</keyword>
<evidence type="ECO:0000259" key="8">
    <source>
        <dbReference type="PROSITE" id="PS50102"/>
    </source>
</evidence>
<keyword evidence="2" id="KW-0507">mRNA processing</keyword>
<accession>A0ABM0H153</accession>
<keyword evidence="3" id="KW-0677">Repeat</keyword>
<feature type="region of interest" description="Disordered" evidence="7">
    <location>
        <begin position="212"/>
        <end position="231"/>
    </location>
</feature>
<feature type="compositionally biased region" description="Basic residues" evidence="7">
    <location>
        <begin position="214"/>
        <end position="225"/>
    </location>
</feature>
<dbReference type="RefSeq" id="XP_002741882.1">
    <property type="nucleotide sequence ID" value="XM_002741836.2"/>
</dbReference>
<dbReference type="SUPFAM" id="SSF54928">
    <property type="entry name" value="RNA-binding domain, RBD"/>
    <property type="match status" value="1"/>
</dbReference>
<dbReference type="Pfam" id="PF00076">
    <property type="entry name" value="RRM_1"/>
    <property type="match status" value="2"/>
</dbReference>
<evidence type="ECO:0000313" key="10">
    <source>
        <dbReference type="RefSeq" id="XP_002741882.1"/>
    </source>
</evidence>
<comment type="similarity">
    <text evidence="1">Belongs to the HTATSF1 family.</text>
</comment>
<sequence>MDTEFAHQLEQEQISAVKQETSDAYTYTDPNDGTVYEWDDGKQAWFPKIDDDFIAQYQANYGAHELVVGESKQSASNPTKVEQSPCFATTSDSKIMESQKAHKRKADEGWFEMEEKKNRNVYVTGLPYDTTLQEFQDLMSKCGIIMVDEQTNEPKIKLYLDEIGNLKGDGRCCYLKRESVDLALQILDGYDMRGHRITVELAQFQLKGRFDPSKKKKTKKKKKKKNSQEKLLEWRPERTKMMGESRKRHECVVILRHMFEPKEFEEDPMAINEIIDDLKAECGKFGEVKKVLIFDRHPDGVASVKFKEPEEADVCIAALNGRWFAKRQIIANTWDGQTDYQVEETSREREERLKGWQSFLEQDSKIQKLQ</sequence>
<reference evidence="10" key="1">
    <citation type="submission" date="2025-08" db="UniProtKB">
        <authorList>
            <consortium name="RefSeq"/>
        </authorList>
    </citation>
    <scope>IDENTIFICATION</scope>
    <source>
        <tissue evidence="10">Testes</tissue>
    </source>
</reference>
<organism evidence="9 10">
    <name type="scientific">Saccoglossus kowalevskii</name>
    <name type="common">Acorn worm</name>
    <dbReference type="NCBI Taxonomy" id="10224"/>
    <lineage>
        <taxon>Eukaryota</taxon>
        <taxon>Metazoa</taxon>
        <taxon>Hemichordata</taxon>
        <taxon>Enteropneusta</taxon>
        <taxon>Harrimaniidae</taxon>
        <taxon>Saccoglossus</taxon>
    </lineage>
</organism>
<evidence type="ECO:0000256" key="1">
    <source>
        <dbReference type="ARBA" id="ARBA00007747"/>
    </source>
</evidence>
<name>A0ABM0H153_SACKO</name>
<proteinExistence type="inferred from homology"/>
<dbReference type="InterPro" id="IPR034393">
    <property type="entry name" value="TatSF1-like"/>
</dbReference>
<dbReference type="SMART" id="SM00361">
    <property type="entry name" value="RRM_1"/>
    <property type="match status" value="1"/>
</dbReference>
<dbReference type="InterPro" id="IPR003954">
    <property type="entry name" value="RRM_euk-type"/>
</dbReference>
<dbReference type="SMART" id="SM00360">
    <property type="entry name" value="RRM"/>
    <property type="match status" value="2"/>
</dbReference>
<evidence type="ECO:0000313" key="9">
    <source>
        <dbReference type="Proteomes" id="UP000694865"/>
    </source>
</evidence>
<dbReference type="Gene3D" id="3.30.70.330">
    <property type="match status" value="2"/>
</dbReference>
<dbReference type="InterPro" id="IPR034392">
    <property type="entry name" value="TatSF1-like_RRM1"/>
</dbReference>
<dbReference type="PROSITE" id="PS50102">
    <property type="entry name" value="RRM"/>
    <property type="match status" value="1"/>
</dbReference>
<dbReference type="PANTHER" id="PTHR15608:SF0">
    <property type="entry name" value="HIV TAT-SPECIFIC FACTOR 1"/>
    <property type="match status" value="1"/>
</dbReference>
<feature type="domain" description="RRM" evidence="8">
    <location>
        <begin position="119"/>
        <end position="204"/>
    </location>
</feature>
<evidence type="ECO:0000256" key="6">
    <source>
        <dbReference type="PROSITE-ProRule" id="PRU00176"/>
    </source>
</evidence>
<dbReference type="InterPro" id="IPR035979">
    <property type="entry name" value="RBD_domain_sf"/>
</dbReference>
<gene>
    <name evidence="10" type="primary">LOC100379084</name>
</gene>
<dbReference type="PANTHER" id="PTHR15608">
    <property type="entry name" value="SPLICING FACTOR U2AF-ASSOCIATED PROTEIN 2"/>
    <property type="match status" value="1"/>
</dbReference>
<dbReference type="InterPro" id="IPR012677">
    <property type="entry name" value="Nucleotide-bd_a/b_plait_sf"/>
</dbReference>
<dbReference type="GeneID" id="100379084"/>
<keyword evidence="9" id="KW-1185">Reference proteome</keyword>
<protein>
    <submittedName>
        <fullName evidence="10">HIV Tat-specific factor 1 homolog</fullName>
    </submittedName>
</protein>
<evidence type="ECO:0000256" key="2">
    <source>
        <dbReference type="ARBA" id="ARBA00022664"/>
    </source>
</evidence>
<dbReference type="CDD" id="cd12281">
    <property type="entry name" value="RRM1_TatSF1_like"/>
    <property type="match status" value="1"/>
</dbReference>